<dbReference type="RefSeq" id="XP_046013488.1">
    <property type="nucleotide sequence ID" value="XM_046153462.1"/>
</dbReference>
<evidence type="ECO:0000256" key="2">
    <source>
        <dbReference type="SAM" id="Phobius"/>
    </source>
</evidence>
<feature type="compositionally biased region" description="Low complexity" evidence="1">
    <location>
        <begin position="132"/>
        <end position="162"/>
    </location>
</feature>
<feature type="transmembrane region" description="Helical" evidence="2">
    <location>
        <begin position="173"/>
        <end position="197"/>
    </location>
</feature>
<dbReference type="Proteomes" id="UP000756346">
    <property type="component" value="Unassembled WGS sequence"/>
</dbReference>
<proteinExistence type="predicted"/>
<feature type="compositionally biased region" description="Low complexity" evidence="1">
    <location>
        <begin position="63"/>
        <end position="82"/>
    </location>
</feature>
<name>A0A9P8Y8T5_9PEZI</name>
<comment type="caution">
    <text evidence="3">The sequence shown here is derived from an EMBL/GenBank/DDBJ whole genome shotgun (WGS) entry which is preliminary data.</text>
</comment>
<reference evidence="3" key="1">
    <citation type="journal article" date="2021" name="Nat. Commun.">
        <title>Genetic determinants of endophytism in the Arabidopsis root mycobiome.</title>
        <authorList>
            <person name="Mesny F."/>
            <person name="Miyauchi S."/>
            <person name="Thiergart T."/>
            <person name="Pickel B."/>
            <person name="Atanasova L."/>
            <person name="Karlsson M."/>
            <person name="Huettel B."/>
            <person name="Barry K.W."/>
            <person name="Haridas S."/>
            <person name="Chen C."/>
            <person name="Bauer D."/>
            <person name="Andreopoulos W."/>
            <person name="Pangilinan J."/>
            <person name="LaButti K."/>
            <person name="Riley R."/>
            <person name="Lipzen A."/>
            <person name="Clum A."/>
            <person name="Drula E."/>
            <person name="Henrissat B."/>
            <person name="Kohler A."/>
            <person name="Grigoriev I.V."/>
            <person name="Martin F.M."/>
            <person name="Hacquard S."/>
        </authorList>
    </citation>
    <scope>NUCLEOTIDE SEQUENCE</scope>
    <source>
        <strain evidence="3">MPI-CAGE-CH-0230</strain>
    </source>
</reference>
<organism evidence="3 4">
    <name type="scientific">Microdochium trichocladiopsis</name>
    <dbReference type="NCBI Taxonomy" id="1682393"/>
    <lineage>
        <taxon>Eukaryota</taxon>
        <taxon>Fungi</taxon>
        <taxon>Dikarya</taxon>
        <taxon>Ascomycota</taxon>
        <taxon>Pezizomycotina</taxon>
        <taxon>Sordariomycetes</taxon>
        <taxon>Xylariomycetidae</taxon>
        <taxon>Xylariales</taxon>
        <taxon>Microdochiaceae</taxon>
        <taxon>Microdochium</taxon>
    </lineage>
</organism>
<evidence type="ECO:0000313" key="3">
    <source>
        <dbReference type="EMBL" id="KAH7032656.1"/>
    </source>
</evidence>
<sequence>MCVAQVVHTREGILTGDLAHAASGQDCAERRRLAVAMSLAEGRGLRFFVFGVIFSTGEVTTSSSSELSFDSSSSSSSSASSSCELFPRTNGSGCVSRRSCPPVAKRVSVSNTSSQVRVPETTAATLMRARPSSMRSLKSGMSSTCAAARRQSPSQARSSTAQRRSKCAQPRPVLLAICPLACLSRALAMLQCIMVALPATQPLHRAPL</sequence>
<dbReference type="GeneID" id="70183008"/>
<accession>A0A9P8Y8T5</accession>
<evidence type="ECO:0000313" key="4">
    <source>
        <dbReference type="Proteomes" id="UP000756346"/>
    </source>
</evidence>
<dbReference type="EMBL" id="JAGTJQ010000004">
    <property type="protein sequence ID" value="KAH7032656.1"/>
    <property type="molecule type" value="Genomic_DNA"/>
</dbReference>
<keyword evidence="2" id="KW-0812">Transmembrane</keyword>
<feature type="region of interest" description="Disordered" evidence="1">
    <location>
        <begin position="130"/>
        <end position="165"/>
    </location>
</feature>
<keyword evidence="2" id="KW-1133">Transmembrane helix</keyword>
<keyword evidence="4" id="KW-1185">Reference proteome</keyword>
<protein>
    <submittedName>
        <fullName evidence="3">Uncharacterized protein</fullName>
    </submittedName>
</protein>
<evidence type="ECO:0000256" key="1">
    <source>
        <dbReference type="SAM" id="MobiDB-lite"/>
    </source>
</evidence>
<dbReference type="AlphaFoldDB" id="A0A9P8Y8T5"/>
<keyword evidence="2" id="KW-0472">Membrane</keyword>
<feature type="region of interest" description="Disordered" evidence="1">
    <location>
        <begin position="63"/>
        <end position="99"/>
    </location>
</feature>
<gene>
    <name evidence="3" type="ORF">B0I36DRAFT_319806</name>
</gene>